<keyword evidence="1" id="KW-1133">Transmembrane helix</keyword>
<dbReference type="EMBL" id="NUSY01000040">
    <property type="protein sequence ID" value="PHE07733.1"/>
    <property type="molecule type" value="Genomic_DNA"/>
</dbReference>
<sequence length="262" mass="30444">MWKIKEEDLEQFRITCKRRLSPEGATGFMLGTIIFDSLVMFFIILALTKTGWAFYSKPFEKVIVSMELVLYSLQLIFLILYLFPKARFKFQKLQALVVLLYAFQLGTIGWTVFILPGMSDYSINSNTLIFVSLLLLGAVVYHIVTTIDTFKQASKGAFSMDERATSFFSETKLNVLKGTVIYVLSLLILIYVNSSYSLDTMFGYLIFTVIMYAVAIGAAEFQLLAYCRFKFPSFYISWEEHERERQKRVKLYEEKEKREARK</sequence>
<feature type="transmembrane region" description="Helical" evidence="1">
    <location>
        <begin position="95"/>
        <end position="115"/>
    </location>
</feature>
<reference evidence="3 5" key="2">
    <citation type="submission" date="2019-12" db="EMBL/GenBank/DDBJ databases">
        <title>Bacillus toyonensis BV-17 genome.</title>
        <authorList>
            <person name="Chen J."/>
        </authorList>
    </citation>
    <scope>NUCLEOTIDE SEQUENCE [LARGE SCALE GENOMIC DNA]</scope>
    <source>
        <strain evidence="3 5">BV-17</strain>
    </source>
</reference>
<feature type="transmembrane region" description="Helical" evidence="1">
    <location>
        <begin position="62"/>
        <end position="83"/>
    </location>
</feature>
<dbReference type="EMBL" id="CP047044">
    <property type="protein sequence ID" value="QHA17362.1"/>
    <property type="molecule type" value="Genomic_DNA"/>
</dbReference>
<feature type="transmembrane region" description="Helical" evidence="1">
    <location>
        <begin position="127"/>
        <end position="150"/>
    </location>
</feature>
<evidence type="ECO:0000313" key="5">
    <source>
        <dbReference type="Proteomes" id="UP000440820"/>
    </source>
</evidence>
<feature type="transmembrane region" description="Helical" evidence="1">
    <location>
        <begin position="27"/>
        <end position="47"/>
    </location>
</feature>
<dbReference type="AlphaFoldDB" id="A0AAP8F040"/>
<evidence type="ECO:0000256" key="1">
    <source>
        <dbReference type="SAM" id="Phobius"/>
    </source>
</evidence>
<keyword evidence="1" id="KW-0472">Membrane</keyword>
<dbReference type="Proteomes" id="UP000440820">
    <property type="component" value="Chromosome"/>
</dbReference>
<evidence type="ECO:0000313" key="4">
    <source>
        <dbReference type="Proteomes" id="UP000224044"/>
    </source>
</evidence>
<organism evidence="2 4">
    <name type="scientific">Bacillus toyonensis</name>
    <dbReference type="NCBI Taxonomy" id="155322"/>
    <lineage>
        <taxon>Bacteria</taxon>
        <taxon>Bacillati</taxon>
        <taxon>Bacillota</taxon>
        <taxon>Bacilli</taxon>
        <taxon>Bacillales</taxon>
        <taxon>Bacillaceae</taxon>
        <taxon>Bacillus</taxon>
        <taxon>Bacillus cereus group</taxon>
    </lineage>
</organism>
<feature type="transmembrane region" description="Helical" evidence="1">
    <location>
        <begin position="171"/>
        <end position="192"/>
    </location>
</feature>
<keyword evidence="5" id="KW-1185">Reference proteome</keyword>
<name>A0AAP8F040_9BACI</name>
<dbReference type="RefSeq" id="WP_000265488.1">
    <property type="nucleotide sequence ID" value="NZ_CP036052.1"/>
</dbReference>
<keyword evidence="1" id="KW-0812">Transmembrane</keyword>
<accession>A0AAP8F040</accession>
<proteinExistence type="predicted"/>
<protein>
    <submittedName>
        <fullName evidence="2">Uncharacterized protein</fullName>
    </submittedName>
</protein>
<feature type="transmembrane region" description="Helical" evidence="1">
    <location>
        <begin position="204"/>
        <end position="227"/>
    </location>
</feature>
<reference evidence="2 4" key="1">
    <citation type="submission" date="2017-09" db="EMBL/GenBank/DDBJ databases">
        <title>Large-scale bioinformatics analysis of Bacillus genomes uncovers conserved roles of natural products in bacterial physiology.</title>
        <authorList>
            <consortium name="Agbiome Team Llc"/>
            <person name="Bleich R.M."/>
            <person name="Grubbs K.J."/>
            <person name="Santa Maria K.C."/>
            <person name="Allen S.E."/>
            <person name="Farag S."/>
            <person name="Shank E.A."/>
            <person name="Bowers A."/>
        </authorList>
    </citation>
    <scope>NUCLEOTIDE SEQUENCE [LARGE SCALE GENOMIC DNA]</scope>
    <source>
        <strain evidence="2 4">AFS042148</strain>
    </source>
</reference>
<evidence type="ECO:0000313" key="3">
    <source>
        <dbReference type="EMBL" id="QHA17362.1"/>
    </source>
</evidence>
<dbReference type="Proteomes" id="UP000224044">
    <property type="component" value="Unassembled WGS sequence"/>
</dbReference>
<evidence type="ECO:0000313" key="2">
    <source>
        <dbReference type="EMBL" id="PHE07733.1"/>
    </source>
</evidence>
<gene>
    <name evidence="2" type="ORF">COF62_26400</name>
    <name evidence="3" type="ORF">GPA05_10200</name>
</gene>